<dbReference type="AlphaFoldDB" id="A0A927CAL1"/>
<dbReference type="InterPro" id="IPR005467">
    <property type="entry name" value="His_kinase_dom"/>
</dbReference>
<dbReference type="InterPro" id="IPR010559">
    <property type="entry name" value="Sig_transdc_His_kin_internal"/>
</dbReference>
<dbReference type="CDD" id="cd06225">
    <property type="entry name" value="HAMP"/>
    <property type="match status" value="1"/>
</dbReference>
<dbReference type="PANTHER" id="PTHR34220:SF7">
    <property type="entry name" value="SENSOR HISTIDINE KINASE YPDA"/>
    <property type="match status" value="1"/>
</dbReference>
<dbReference type="EMBL" id="JACXJA010000017">
    <property type="protein sequence ID" value="MBD2863202.1"/>
    <property type="molecule type" value="Genomic_DNA"/>
</dbReference>
<evidence type="ECO:0000313" key="16">
    <source>
        <dbReference type="Proteomes" id="UP000639396"/>
    </source>
</evidence>
<dbReference type="InterPro" id="IPR003660">
    <property type="entry name" value="HAMP_dom"/>
</dbReference>
<dbReference type="GO" id="GO:0005886">
    <property type="term" value="C:plasma membrane"/>
    <property type="evidence" value="ECO:0007669"/>
    <property type="project" value="UniProtKB-SubCell"/>
</dbReference>
<gene>
    <name evidence="15" type="ORF">IDH45_14510</name>
</gene>
<evidence type="ECO:0000256" key="2">
    <source>
        <dbReference type="ARBA" id="ARBA00004651"/>
    </source>
</evidence>
<dbReference type="SUPFAM" id="SSF158472">
    <property type="entry name" value="HAMP domain-like"/>
    <property type="match status" value="1"/>
</dbReference>
<evidence type="ECO:0000256" key="6">
    <source>
        <dbReference type="ARBA" id="ARBA00022679"/>
    </source>
</evidence>
<keyword evidence="5" id="KW-0597">Phosphoprotein</keyword>
<dbReference type="Pfam" id="PF06580">
    <property type="entry name" value="His_kinase"/>
    <property type="match status" value="1"/>
</dbReference>
<keyword evidence="12" id="KW-0812">Transmembrane</keyword>
<evidence type="ECO:0000256" key="4">
    <source>
        <dbReference type="ARBA" id="ARBA00022475"/>
    </source>
</evidence>
<dbReference type="Pfam" id="PF00672">
    <property type="entry name" value="HAMP"/>
    <property type="match status" value="1"/>
</dbReference>
<dbReference type="GO" id="GO:0005524">
    <property type="term" value="F:ATP binding"/>
    <property type="evidence" value="ECO:0007669"/>
    <property type="project" value="UniProtKB-KW"/>
</dbReference>
<feature type="domain" description="Histidine kinase" evidence="13">
    <location>
        <begin position="403"/>
        <end position="602"/>
    </location>
</feature>
<dbReference type="EC" id="2.7.13.3" evidence="3"/>
<keyword evidence="7" id="KW-0547">Nucleotide-binding</keyword>
<keyword evidence="10" id="KW-0902">Two-component regulatory system</keyword>
<dbReference type="Proteomes" id="UP000639396">
    <property type="component" value="Unassembled WGS sequence"/>
</dbReference>
<dbReference type="InterPro" id="IPR003594">
    <property type="entry name" value="HATPase_dom"/>
</dbReference>
<dbReference type="Pfam" id="PF02518">
    <property type="entry name" value="HATPase_c"/>
    <property type="match status" value="1"/>
</dbReference>
<evidence type="ECO:0000256" key="11">
    <source>
        <dbReference type="ARBA" id="ARBA00023136"/>
    </source>
</evidence>
<dbReference type="SUPFAM" id="SSF55874">
    <property type="entry name" value="ATPase domain of HSP90 chaperone/DNA topoisomerase II/histidine kinase"/>
    <property type="match status" value="1"/>
</dbReference>
<evidence type="ECO:0000256" key="7">
    <source>
        <dbReference type="ARBA" id="ARBA00022741"/>
    </source>
</evidence>
<evidence type="ECO:0000256" key="8">
    <source>
        <dbReference type="ARBA" id="ARBA00022777"/>
    </source>
</evidence>
<dbReference type="PANTHER" id="PTHR34220">
    <property type="entry name" value="SENSOR HISTIDINE KINASE YPDA"/>
    <property type="match status" value="1"/>
</dbReference>
<comment type="caution">
    <text evidence="15">The sequence shown here is derived from an EMBL/GenBank/DDBJ whole genome shotgun (WGS) entry which is preliminary data.</text>
</comment>
<dbReference type="Gene3D" id="3.30.450.20">
    <property type="entry name" value="PAS domain"/>
    <property type="match status" value="2"/>
</dbReference>
<keyword evidence="4" id="KW-1003">Cell membrane</keyword>
<evidence type="ECO:0000256" key="10">
    <source>
        <dbReference type="ARBA" id="ARBA00023012"/>
    </source>
</evidence>
<protein>
    <recommendedName>
        <fullName evidence="3">histidine kinase</fullName>
        <ecNumber evidence="3">2.7.13.3</ecNumber>
    </recommendedName>
</protein>
<evidence type="ECO:0000259" key="13">
    <source>
        <dbReference type="PROSITE" id="PS50109"/>
    </source>
</evidence>
<dbReference type="PROSITE" id="PS50109">
    <property type="entry name" value="HIS_KIN"/>
    <property type="match status" value="1"/>
</dbReference>
<evidence type="ECO:0000256" key="5">
    <source>
        <dbReference type="ARBA" id="ARBA00022553"/>
    </source>
</evidence>
<organism evidence="15 16">
    <name type="scientific">Paenibacillus oceani</name>
    <dbReference type="NCBI Taxonomy" id="2772510"/>
    <lineage>
        <taxon>Bacteria</taxon>
        <taxon>Bacillati</taxon>
        <taxon>Bacillota</taxon>
        <taxon>Bacilli</taxon>
        <taxon>Bacillales</taxon>
        <taxon>Paenibacillaceae</taxon>
        <taxon>Paenibacillus</taxon>
    </lineage>
</organism>
<feature type="domain" description="HAMP" evidence="14">
    <location>
        <begin position="330"/>
        <end position="382"/>
    </location>
</feature>
<dbReference type="InterPro" id="IPR036890">
    <property type="entry name" value="HATPase_C_sf"/>
</dbReference>
<dbReference type="RefSeq" id="WP_190928782.1">
    <property type="nucleotide sequence ID" value="NZ_JACXJA010000017.1"/>
</dbReference>
<keyword evidence="9" id="KW-0067">ATP-binding</keyword>
<sequence>MIGNRINRITRKWKMSLRHKLLVTSILCLIVPVLFTLFATRYLTRDVLREQAATNVADSLGVVDRYATNLVNKMIYITNYLQFDADISAIVRENWNAYKAGSPMDVVSQVANVKKMALKLEAISFPNERMHMSIVMPNGTFYTNYPTTEYDPRSFEREAWYPELSGRSGYDAFWIGIHANYLQYDKTENPYVITIARQIRNHNGELLATIIVSLGEKHVSQVFSSNVSKQDISLIDSKGTVLSHREVERIGKPVSYLHLMPAEGQSAMATIEGETSLLFRHKLAYADWELVSTVPYDDAVGKVTNVQRTNLIVQLVSLTAFLAILITLMSRLTQPMIRLGRVAAQVESGKLEVRSNISGSDEIGRLGRSFDQMLDRIGEMIVQVREEQTLKRKAELEMLQAQINPHFLFNVLNSIRMRIMMKGDEENAALISSLAVLLRMTINRSNELIPLREEADTVLHYVKLMNFRHNETIELDVSLSPESLPVTVPRFFMQPLIENAFLHGLEHNKGTIRIMAWLSGEQLLVRIEDDGKGMDAGRLQELREKLDRPSGDTSRSGAELTGIGVKNVVDRMKLLYGADFSVHIDSRPGAGTRFTLHIPAKRRGESDTDDESETGA</sequence>
<evidence type="ECO:0000256" key="12">
    <source>
        <dbReference type="SAM" id="Phobius"/>
    </source>
</evidence>
<keyword evidence="6" id="KW-0808">Transferase</keyword>
<feature type="transmembrane region" description="Helical" evidence="12">
    <location>
        <begin position="21"/>
        <end position="43"/>
    </location>
</feature>
<dbReference type="Gene3D" id="3.30.565.10">
    <property type="entry name" value="Histidine kinase-like ATPase, C-terminal domain"/>
    <property type="match status" value="1"/>
</dbReference>
<evidence type="ECO:0000256" key="1">
    <source>
        <dbReference type="ARBA" id="ARBA00000085"/>
    </source>
</evidence>
<evidence type="ECO:0000313" key="15">
    <source>
        <dbReference type="EMBL" id="MBD2863202.1"/>
    </source>
</evidence>
<keyword evidence="16" id="KW-1185">Reference proteome</keyword>
<comment type="catalytic activity">
    <reaction evidence="1">
        <text>ATP + protein L-histidine = ADP + protein N-phospho-L-histidine.</text>
        <dbReference type="EC" id="2.7.13.3"/>
    </reaction>
</comment>
<dbReference type="SMART" id="SM00387">
    <property type="entry name" value="HATPase_c"/>
    <property type="match status" value="1"/>
</dbReference>
<dbReference type="SMART" id="SM00304">
    <property type="entry name" value="HAMP"/>
    <property type="match status" value="1"/>
</dbReference>
<dbReference type="InterPro" id="IPR050640">
    <property type="entry name" value="Bact_2-comp_sensor_kinase"/>
</dbReference>
<dbReference type="GO" id="GO:0000155">
    <property type="term" value="F:phosphorelay sensor kinase activity"/>
    <property type="evidence" value="ECO:0007669"/>
    <property type="project" value="InterPro"/>
</dbReference>
<evidence type="ECO:0000259" key="14">
    <source>
        <dbReference type="PROSITE" id="PS50885"/>
    </source>
</evidence>
<evidence type="ECO:0000256" key="3">
    <source>
        <dbReference type="ARBA" id="ARBA00012438"/>
    </source>
</evidence>
<keyword evidence="11 12" id="KW-0472">Membrane</keyword>
<dbReference type="PROSITE" id="PS50885">
    <property type="entry name" value="HAMP"/>
    <property type="match status" value="1"/>
</dbReference>
<accession>A0A927CAL1</accession>
<name>A0A927CAL1_9BACL</name>
<keyword evidence="8 15" id="KW-0418">Kinase</keyword>
<dbReference type="Gene3D" id="6.10.340.10">
    <property type="match status" value="1"/>
</dbReference>
<reference evidence="15" key="1">
    <citation type="submission" date="2020-09" db="EMBL/GenBank/DDBJ databases">
        <title>A novel bacterium of genus Paenibacillus, isolated from South China Sea.</title>
        <authorList>
            <person name="Huang H."/>
            <person name="Mo K."/>
            <person name="Hu Y."/>
        </authorList>
    </citation>
    <scope>NUCLEOTIDE SEQUENCE</scope>
    <source>
        <strain evidence="15">IB182363</strain>
    </source>
</reference>
<keyword evidence="12" id="KW-1133">Transmembrane helix</keyword>
<proteinExistence type="predicted"/>
<comment type="subcellular location">
    <subcellularLocation>
        <location evidence="2">Cell membrane</location>
        <topology evidence="2">Multi-pass membrane protein</topology>
    </subcellularLocation>
</comment>
<evidence type="ECO:0000256" key="9">
    <source>
        <dbReference type="ARBA" id="ARBA00022840"/>
    </source>
</evidence>